<dbReference type="AlphaFoldDB" id="M1XR69"/>
<evidence type="ECO:0000259" key="4">
    <source>
        <dbReference type="Pfam" id="PF24281"/>
    </source>
</evidence>
<keyword evidence="2" id="KW-0804">Transcription</keyword>
<feature type="domain" description="HTH bat-type" evidence="3">
    <location>
        <begin position="186"/>
        <end position="231"/>
    </location>
</feature>
<dbReference type="Pfam" id="PF04967">
    <property type="entry name" value="HTH_10"/>
    <property type="match status" value="1"/>
</dbReference>
<dbReference type="eggNOG" id="arCOG02274">
    <property type="taxonomic scope" value="Archaea"/>
</dbReference>
<dbReference type="STRING" id="268739.Nmlp_2558"/>
<dbReference type="Pfam" id="PF24281">
    <property type="entry name" value="HVO_2928_N"/>
    <property type="match status" value="1"/>
</dbReference>
<dbReference type="RefSeq" id="WP_015409500.1">
    <property type="nucleotide sequence ID" value="NC_020388.1"/>
</dbReference>
<dbReference type="KEGG" id="nmo:Nmlp_2558"/>
<keyword evidence="1" id="KW-0805">Transcription regulation</keyword>
<dbReference type="GeneID" id="14652482"/>
<dbReference type="HOGENOM" id="CLU_096714_0_0_2"/>
<gene>
    <name evidence="5" type="ordered locus">Nmlp_2558</name>
</gene>
<dbReference type="EMBL" id="HF582854">
    <property type="protein sequence ID" value="CCQ36718.1"/>
    <property type="molecule type" value="Genomic_DNA"/>
</dbReference>
<evidence type="ECO:0000259" key="3">
    <source>
        <dbReference type="Pfam" id="PF04967"/>
    </source>
</evidence>
<name>M1XR69_NATM8</name>
<dbReference type="OrthoDB" id="198846at2157"/>
<evidence type="ECO:0000256" key="1">
    <source>
        <dbReference type="ARBA" id="ARBA00023015"/>
    </source>
</evidence>
<sequence length="239" mass="27460">MQEFEFSIRFGEGVDPLMDIFREHQSLSARSSWCFVTDSSMWRIDQITGSTEALQRLDSQYLDCSQCNECLDTPNCQTHREYHVLDSTKTTRTIYTYRTEIQDCHSIPYVVVDHVGEGCVFEARRIDNEYRWRVLYPSEQAIGELYDAIEGSLRPGLSLDLSRVQSSVGWDATARAAAQLSVGHWETLETAFEQGYYDRPRNVTVEDIADTLETPSSTVQYRLRTAEDLIMSTFMNDSV</sequence>
<evidence type="ECO:0000313" key="6">
    <source>
        <dbReference type="Proteomes" id="UP000011867"/>
    </source>
</evidence>
<dbReference type="InterPro" id="IPR007050">
    <property type="entry name" value="HTH_bacterioopsin"/>
</dbReference>
<evidence type="ECO:0000256" key="2">
    <source>
        <dbReference type="ARBA" id="ARBA00023163"/>
    </source>
</evidence>
<keyword evidence="6" id="KW-1185">Reference proteome</keyword>
<accession>M1XR69</accession>
<reference evidence="5 6" key="1">
    <citation type="journal article" date="2013" name="Genome Announc.">
        <title>Genome of the haloarchaeon Natronomonas moolapensis, a neutrophilic member of a previously haloalkaliphilic genus.</title>
        <authorList>
            <person name="Dyall-Smith M.L."/>
            <person name="Pfeiffer F."/>
            <person name="Oberwinkler T."/>
            <person name="Klee K."/>
            <person name="Rampp M."/>
            <person name="Palm P."/>
            <person name="Gross K."/>
            <person name="Schuster S.C."/>
            <person name="Oesterhelt D."/>
        </authorList>
    </citation>
    <scope>NUCLEOTIDE SEQUENCE [LARGE SCALE GENOMIC DNA]</scope>
    <source>
        <strain evidence="6">DSM 18674 / JCM 14361 / 8.8.11</strain>
    </source>
</reference>
<proteinExistence type="predicted"/>
<protein>
    <submittedName>
        <fullName evidence="5">HTH-10 family transcription regulator</fullName>
    </submittedName>
</protein>
<dbReference type="InterPro" id="IPR056529">
    <property type="entry name" value="HVO_2928_N"/>
</dbReference>
<feature type="domain" description="HVO-2928 N-terminal" evidence="4">
    <location>
        <begin position="3"/>
        <end position="170"/>
    </location>
</feature>
<evidence type="ECO:0000313" key="5">
    <source>
        <dbReference type="EMBL" id="CCQ36718.1"/>
    </source>
</evidence>
<dbReference type="Proteomes" id="UP000011867">
    <property type="component" value="Chromosome"/>
</dbReference>
<organism evidence="5 6">
    <name type="scientific">Natronomonas moolapensis (strain DSM 18674 / CECT 7526 / JCM 14361 / 8.8.11)</name>
    <dbReference type="NCBI Taxonomy" id="268739"/>
    <lineage>
        <taxon>Archaea</taxon>
        <taxon>Methanobacteriati</taxon>
        <taxon>Methanobacteriota</taxon>
        <taxon>Stenosarchaea group</taxon>
        <taxon>Halobacteria</taxon>
        <taxon>Halobacteriales</taxon>
        <taxon>Natronomonadaceae</taxon>
        <taxon>Natronomonas</taxon>
    </lineage>
</organism>